<dbReference type="SUPFAM" id="SSF103473">
    <property type="entry name" value="MFS general substrate transporter"/>
    <property type="match status" value="1"/>
</dbReference>
<dbReference type="GO" id="GO:0016020">
    <property type="term" value="C:membrane"/>
    <property type="evidence" value="ECO:0007669"/>
    <property type="project" value="UniProtKB-SubCell"/>
</dbReference>
<feature type="transmembrane region" description="Helical" evidence="6">
    <location>
        <begin position="345"/>
        <end position="366"/>
    </location>
</feature>
<keyword evidence="5 6" id="KW-0472">Membrane</keyword>
<feature type="transmembrane region" description="Helical" evidence="6">
    <location>
        <begin position="96"/>
        <end position="119"/>
    </location>
</feature>
<comment type="subcellular location">
    <subcellularLocation>
        <location evidence="1">Membrane</location>
        <topology evidence="1">Multi-pass membrane protein</topology>
    </subcellularLocation>
</comment>
<feature type="transmembrane region" description="Helical" evidence="6">
    <location>
        <begin position="183"/>
        <end position="207"/>
    </location>
</feature>
<evidence type="ECO:0000256" key="3">
    <source>
        <dbReference type="ARBA" id="ARBA00022692"/>
    </source>
</evidence>
<dbReference type="GO" id="GO:0022857">
    <property type="term" value="F:transmembrane transporter activity"/>
    <property type="evidence" value="ECO:0007669"/>
    <property type="project" value="InterPro"/>
</dbReference>
<evidence type="ECO:0000256" key="6">
    <source>
        <dbReference type="SAM" id="Phobius"/>
    </source>
</evidence>
<sequence length="405" mass="44262">MLLQPRQSPTAAAIGYSPVDPGAAMADIDTQHFLTTADAFSAELESLPDEKKVIAKVNRHLMPLFFSLSLLCSLDRANLSFAALQLNKDLGFSKEVYGFGSGVFFLGYACFQIPATLFCARIGAPLFLGVSLACWGVVASCFATLQSSTQFFILRFILGLCETGAYPGMWYHMHLFFNDQELGVGYATVSTATAVNGVIGGPIAAALLSLDGFAGLRGWQWLFLLEGVPAVVLGGVLWKRLARSPTSAGFLSQQERAWLQRRQAQAQQDREADEERGAKAGEPERWWHFARQWRIWYLALIWTLVTTAMDGLVFWVPTIISSVIYLDDDEDDGDESARHEETEHAAKSALLSAIPFGCAAITMVMVARHSKAARERHLHGAIPLVIAGLGFTLLPLAGPLHLGLR</sequence>
<feature type="transmembrane region" description="Helical" evidence="6">
    <location>
        <begin position="378"/>
        <end position="397"/>
    </location>
</feature>
<feature type="transmembrane region" description="Helical" evidence="6">
    <location>
        <begin position="151"/>
        <end position="171"/>
    </location>
</feature>
<dbReference type="AlphaFoldDB" id="A0AAW1P767"/>
<evidence type="ECO:0000256" key="4">
    <source>
        <dbReference type="ARBA" id="ARBA00022989"/>
    </source>
</evidence>
<evidence type="ECO:0008006" key="9">
    <source>
        <dbReference type="Google" id="ProtNLM"/>
    </source>
</evidence>
<evidence type="ECO:0000313" key="8">
    <source>
        <dbReference type="Proteomes" id="UP001465755"/>
    </source>
</evidence>
<protein>
    <recommendedName>
        <fullName evidence="9">Major facilitator superfamily (MFS) profile domain-containing protein</fullName>
    </recommendedName>
</protein>
<evidence type="ECO:0000256" key="1">
    <source>
        <dbReference type="ARBA" id="ARBA00004141"/>
    </source>
</evidence>
<feature type="transmembrane region" description="Helical" evidence="6">
    <location>
        <begin position="126"/>
        <end position="145"/>
    </location>
</feature>
<dbReference type="PANTHER" id="PTHR43791:SF36">
    <property type="entry name" value="TRANSPORTER, PUTATIVE (AFU_ORTHOLOGUE AFUA_6G08340)-RELATED"/>
    <property type="match status" value="1"/>
</dbReference>
<evidence type="ECO:0000256" key="5">
    <source>
        <dbReference type="ARBA" id="ARBA00023136"/>
    </source>
</evidence>
<dbReference type="EMBL" id="JALJOQ010000054">
    <property type="protein sequence ID" value="KAK9804035.1"/>
    <property type="molecule type" value="Genomic_DNA"/>
</dbReference>
<name>A0AAW1P767_9CHLO</name>
<evidence type="ECO:0000313" key="7">
    <source>
        <dbReference type="EMBL" id="KAK9804035.1"/>
    </source>
</evidence>
<reference evidence="7 8" key="1">
    <citation type="journal article" date="2024" name="Nat. Commun.">
        <title>Phylogenomics reveals the evolutionary origins of lichenization in chlorophyte algae.</title>
        <authorList>
            <person name="Puginier C."/>
            <person name="Libourel C."/>
            <person name="Otte J."/>
            <person name="Skaloud P."/>
            <person name="Haon M."/>
            <person name="Grisel S."/>
            <person name="Petersen M."/>
            <person name="Berrin J.G."/>
            <person name="Delaux P.M."/>
            <person name="Dal Grande F."/>
            <person name="Keller J."/>
        </authorList>
    </citation>
    <scope>NUCLEOTIDE SEQUENCE [LARGE SCALE GENOMIC DNA]</scope>
    <source>
        <strain evidence="7 8">SAG 2036</strain>
    </source>
</reference>
<dbReference type="Proteomes" id="UP001465755">
    <property type="component" value="Unassembled WGS sequence"/>
</dbReference>
<evidence type="ECO:0000256" key="2">
    <source>
        <dbReference type="ARBA" id="ARBA00022448"/>
    </source>
</evidence>
<dbReference type="PANTHER" id="PTHR43791">
    <property type="entry name" value="PERMEASE-RELATED"/>
    <property type="match status" value="1"/>
</dbReference>
<dbReference type="Gene3D" id="1.20.1250.20">
    <property type="entry name" value="MFS general substrate transporter like domains"/>
    <property type="match status" value="1"/>
</dbReference>
<keyword evidence="3 6" id="KW-0812">Transmembrane</keyword>
<proteinExistence type="predicted"/>
<gene>
    <name evidence="7" type="ORF">WJX73_006048</name>
</gene>
<dbReference type="Pfam" id="PF07690">
    <property type="entry name" value="MFS_1"/>
    <property type="match status" value="1"/>
</dbReference>
<keyword evidence="8" id="KW-1185">Reference proteome</keyword>
<dbReference type="InterPro" id="IPR011701">
    <property type="entry name" value="MFS"/>
</dbReference>
<dbReference type="InterPro" id="IPR036259">
    <property type="entry name" value="MFS_trans_sf"/>
</dbReference>
<keyword evidence="4 6" id="KW-1133">Transmembrane helix</keyword>
<feature type="transmembrane region" description="Helical" evidence="6">
    <location>
        <begin position="295"/>
        <end position="325"/>
    </location>
</feature>
<comment type="caution">
    <text evidence="7">The sequence shown here is derived from an EMBL/GenBank/DDBJ whole genome shotgun (WGS) entry which is preliminary data.</text>
</comment>
<keyword evidence="2" id="KW-0813">Transport</keyword>
<accession>A0AAW1P767</accession>
<organism evidence="7 8">
    <name type="scientific">Symbiochloris irregularis</name>
    <dbReference type="NCBI Taxonomy" id="706552"/>
    <lineage>
        <taxon>Eukaryota</taxon>
        <taxon>Viridiplantae</taxon>
        <taxon>Chlorophyta</taxon>
        <taxon>core chlorophytes</taxon>
        <taxon>Trebouxiophyceae</taxon>
        <taxon>Trebouxiales</taxon>
        <taxon>Trebouxiaceae</taxon>
        <taxon>Symbiochloris</taxon>
    </lineage>
</organism>